<feature type="compositionally biased region" description="Basic residues" evidence="1">
    <location>
        <begin position="696"/>
        <end position="711"/>
    </location>
</feature>
<proteinExistence type="predicted"/>
<evidence type="ECO:0000313" key="3">
    <source>
        <dbReference type="WBParaSite" id="TREG1_124830.1"/>
    </source>
</evidence>
<dbReference type="Proteomes" id="UP000050795">
    <property type="component" value="Unassembled WGS sequence"/>
</dbReference>
<feature type="region of interest" description="Disordered" evidence="1">
    <location>
        <begin position="747"/>
        <end position="781"/>
    </location>
</feature>
<feature type="region of interest" description="Disordered" evidence="1">
    <location>
        <begin position="249"/>
        <end position="279"/>
    </location>
</feature>
<evidence type="ECO:0000313" key="4">
    <source>
        <dbReference type="WBParaSite" id="TREG1_124830.2"/>
    </source>
</evidence>
<dbReference type="WBParaSite" id="TREG1_124830.2">
    <property type="protein sequence ID" value="TREG1_124830.2"/>
    <property type="gene ID" value="TREG1_124830"/>
</dbReference>
<dbReference type="WBParaSite" id="TREG1_124830.1">
    <property type="protein sequence ID" value="TREG1_124830.1"/>
    <property type="gene ID" value="TREG1_124830"/>
</dbReference>
<feature type="compositionally biased region" description="Polar residues" evidence="1">
    <location>
        <begin position="1031"/>
        <end position="1052"/>
    </location>
</feature>
<feature type="compositionally biased region" description="Polar residues" evidence="1">
    <location>
        <begin position="249"/>
        <end position="261"/>
    </location>
</feature>
<feature type="region of interest" description="Disordered" evidence="1">
    <location>
        <begin position="693"/>
        <end position="715"/>
    </location>
</feature>
<dbReference type="AlphaFoldDB" id="A0AA85IVC2"/>
<reference evidence="2" key="1">
    <citation type="submission" date="2022-06" db="EMBL/GenBank/DDBJ databases">
        <authorList>
            <person name="Berger JAMES D."/>
            <person name="Berger JAMES D."/>
        </authorList>
    </citation>
    <scope>NUCLEOTIDE SEQUENCE [LARGE SCALE GENOMIC DNA]</scope>
</reference>
<feature type="region of interest" description="Disordered" evidence="1">
    <location>
        <begin position="1031"/>
        <end position="1057"/>
    </location>
</feature>
<accession>A0AA85IVC2</accession>
<reference evidence="3 4" key="2">
    <citation type="submission" date="2023-11" db="UniProtKB">
        <authorList>
            <consortium name="WormBaseParasite"/>
        </authorList>
    </citation>
    <scope>IDENTIFICATION</scope>
</reference>
<name>A0AA85IVC2_TRIRE</name>
<evidence type="ECO:0000313" key="2">
    <source>
        <dbReference type="Proteomes" id="UP000050795"/>
    </source>
</evidence>
<protein>
    <submittedName>
        <fullName evidence="3 4">Uncharacterized protein</fullName>
    </submittedName>
</protein>
<organism evidence="2 3">
    <name type="scientific">Trichobilharzia regenti</name>
    <name type="common">Nasal bird schistosome</name>
    <dbReference type="NCBI Taxonomy" id="157069"/>
    <lineage>
        <taxon>Eukaryota</taxon>
        <taxon>Metazoa</taxon>
        <taxon>Spiralia</taxon>
        <taxon>Lophotrochozoa</taxon>
        <taxon>Platyhelminthes</taxon>
        <taxon>Trematoda</taxon>
        <taxon>Digenea</taxon>
        <taxon>Strigeidida</taxon>
        <taxon>Schistosomatoidea</taxon>
        <taxon>Schistosomatidae</taxon>
        <taxon>Trichobilharzia</taxon>
    </lineage>
</organism>
<feature type="compositionally biased region" description="Acidic residues" evidence="1">
    <location>
        <begin position="767"/>
        <end position="780"/>
    </location>
</feature>
<dbReference type="WBParaSite" id="TREG1_124830.3">
    <property type="protein sequence ID" value="TREG1_124830.3"/>
    <property type="gene ID" value="TREG1_124830"/>
</dbReference>
<evidence type="ECO:0000256" key="1">
    <source>
        <dbReference type="SAM" id="MobiDB-lite"/>
    </source>
</evidence>
<sequence>MLRKAIDSMLILLRFDERKDYCSSTSQNWLWNPSDVHAIPPSSTSDNVHFSSKDNNDKSQFHEMIESNVSKITTPLLNDFNDILLGEKDYKEISTKSTRAKSIPLRNSGMNTTHNVLKNDSNNRYIRRRLGRNQFMHVRLHSYDESVKMQSSEMTYCEENEFGTDVTYLALSEFTNSADQLDNFIKTVETPTAVTPITGTINVPNTTTEVNRKEYSKSLYLPKLLPPPPSATQIKLTPQDLKPPITTVLSPTSSTRQHTYSNNNNNNLRSTPTELDNPRFSVNLNETLLYEELTCGQLKQSSPPHYNYRQENNRDQQVKIQSYQDSDLILFPELNAVGRDDTPSHKINLQGTSNCFKKLDQPEKLIYTTPITGASDARNSLILNSGSQHDTTVNINETMTIHDSLNNSHVLFNNYSPYKPYSPNVHFNTSRSNSGQTLVDPDIDRNYRRSRLHRSCKPTRQRRSNSSSNCQSLASLSSSNSCFMNTYDSISKCQYQKHWSFTFYDFEDEHNTKEDDTALIHSIFAIVAARLRHKTNGSKGYIKKLSEYDKLDQCCHMNTNANNSRSQATDKKIHQHLKLGSFGSNDAQKQSMNDNNTNNNNEIVNKDEHQLWRLCIKWNPNDFSRKSAVTSMNNTRDNGNDNIPTGDIHTMTRNGAEGNKLKKTHILATLGAKIDKNTSWSDKSTLSLSSLDMKRTSHHKRKRRTTRKHRTTTATRNLFHQAMYKSNQSNRIACSLCPQSFENNHKAKKTVSNDTNAEQEEQRGGEEEAVGGESRDEDNEQVDKHEFHFLSTDQTHSVNGNLNQRNSVEYQLKRHKQSRNSKCSRNQQLCNHDQRRQHCLQHCPVKLNDNSKFKRNSCHILSTSQFNYSNYNHNSSCCRQFTPCCNYTTEELCLKTNFNNIQWNPHHDCSIENTRCDHLKCVSPINDRFDPPTTTTMLHCQCGLNTHKSECNGQKSIGMCNNTVGDNINDKLAATNTNVNHFRNQSSTPMFCCHHCRQWFVPLWSQINCSRNRKRISKDDRIAYNLHNHQSFHRSSSQPQTKTERMIQNQSSDQRKSIKQTCEYHDHDKATCMHTSTGYNKQIPLSSRNNNSKNNSNIISKNVPNLSYLCILH</sequence>
<keyword evidence="2" id="KW-1185">Reference proteome</keyword>